<dbReference type="EMBL" id="CAAALY010073937">
    <property type="protein sequence ID" value="VEL25437.1"/>
    <property type="molecule type" value="Genomic_DNA"/>
</dbReference>
<name>A0A3S5CPC4_9PLAT</name>
<reference evidence="1" key="1">
    <citation type="submission" date="2018-11" db="EMBL/GenBank/DDBJ databases">
        <authorList>
            <consortium name="Pathogen Informatics"/>
        </authorList>
    </citation>
    <scope>NUCLEOTIDE SEQUENCE</scope>
</reference>
<sequence>SESGSDEVVDVSGVDADDIARASKRCRYLEAGILISRPPSSPAIASGTVTVATGTGEGPRPVEARLLEREAALSSLGLVEHKLIMTSTLPLAYAHTRAKLMTKLIAICQSP</sequence>
<comment type="caution">
    <text evidence="1">The sequence shown here is derived from an EMBL/GenBank/DDBJ whole genome shotgun (WGS) entry which is preliminary data.</text>
</comment>
<dbReference type="Proteomes" id="UP000784294">
    <property type="component" value="Unassembled WGS sequence"/>
</dbReference>
<keyword evidence="2" id="KW-1185">Reference proteome</keyword>
<evidence type="ECO:0000313" key="2">
    <source>
        <dbReference type="Proteomes" id="UP000784294"/>
    </source>
</evidence>
<protein>
    <submittedName>
        <fullName evidence="1">Uncharacterized protein</fullName>
    </submittedName>
</protein>
<proteinExistence type="predicted"/>
<accession>A0A3S5CPC4</accession>
<evidence type="ECO:0000313" key="1">
    <source>
        <dbReference type="EMBL" id="VEL25437.1"/>
    </source>
</evidence>
<organism evidence="1 2">
    <name type="scientific">Protopolystoma xenopodis</name>
    <dbReference type="NCBI Taxonomy" id="117903"/>
    <lineage>
        <taxon>Eukaryota</taxon>
        <taxon>Metazoa</taxon>
        <taxon>Spiralia</taxon>
        <taxon>Lophotrochozoa</taxon>
        <taxon>Platyhelminthes</taxon>
        <taxon>Monogenea</taxon>
        <taxon>Polyopisthocotylea</taxon>
        <taxon>Polystomatidea</taxon>
        <taxon>Polystomatidae</taxon>
        <taxon>Protopolystoma</taxon>
    </lineage>
</organism>
<dbReference type="AlphaFoldDB" id="A0A3S5CPC4"/>
<gene>
    <name evidence="1" type="ORF">PXEA_LOCUS18877</name>
</gene>
<feature type="non-terminal residue" evidence="1">
    <location>
        <position position="1"/>
    </location>
</feature>